<proteinExistence type="predicted"/>
<dbReference type="EMBL" id="LMAZ01000002">
    <property type="protein sequence ID" value="RGP55189.1"/>
    <property type="molecule type" value="Genomic_DNA"/>
</dbReference>
<keyword evidence="1" id="KW-0732">Signal</keyword>
<evidence type="ECO:0000256" key="1">
    <source>
        <dbReference type="SAM" id="SignalP"/>
    </source>
</evidence>
<dbReference type="AlphaFoldDB" id="A0A395R5S5"/>
<reference evidence="2 3" key="1">
    <citation type="journal article" date="2018" name="Syst. Appl. Microbiol.">
        <title>Pseudomonas gallaeciensis sp. nov., isolated from crude-oil-contaminated intertidal sand samples after the Prestige oil spill.</title>
        <authorList>
            <person name="Mulet M."/>
            <person name="Sanchez D."/>
            <person name="Rodriguez A.C."/>
            <person name="Nogales B."/>
            <person name="Bosch R."/>
            <person name="Busquets A."/>
            <person name="Gomila M."/>
            <person name="Lalucat J."/>
            <person name="Garcia-Valdes E."/>
        </authorList>
    </citation>
    <scope>NUCLEOTIDE SEQUENCE [LARGE SCALE GENOMIC DNA]</scope>
    <source>
        <strain evidence="2 3">V113</strain>
    </source>
</reference>
<organism evidence="2 3">
    <name type="scientific">Pseudomonas abyssi</name>
    <dbReference type="NCBI Taxonomy" id="170540"/>
    <lineage>
        <taxon>Bacteria</taxon>
        <taxon>Pseudomonadati</taxon>
        <taxon>Pseudomonadota</taxon>
        <taxon>Gammaproteobacteria</taxon>
        <taxon>Pseudomonadales</taxon>
        <taxon>Pseudomonadaceae</taxon>
        <taxon>Pseudomonas</taxon>
    </lineage>
</organism>
<feature type="chain" id="PRO_5017321988" description="Lipoprotein" evidence="1">
    <location>
        <begin position="19"/>
        <end position="129"/>
    </location>
</feature>
<evidence type="ECO:0008006" key="4">
    <source>
        <dbReference type="Google" id="ProtNLM"/>
    </source>
</evidence>
<gene>
    <name evidence="2" type="ORF">ASB58_08940</name>
</gene>
<dbReference type="RefSeq" id="WP_118130183.1">
    <property type="nucleotide sequence ID" value="NZ_LMAZ01000002.1"/>
</dbReference>
<evidence type="ECO:0000313" key="2">
    <source>
        <dbReference type="EMBL" id="RGP55189.1"/>
    </source>
</evidence>
<keyword evidence="3" id="KW-1185">Reference proteome</keyword>
<evidence type="ECO:0000313" key="3">
    <source>
        <dbReference type="Proteomes" id="UP000265411"/>
    </source>
</evidence>
<name>A0A395R5S5_9PSED</name>
<comment type="caution">
    <text evidence="2">The sequence shown here is derived from an EMBL/GenBank/DDBJ whole genome shotgun (WGS) entry which is preliminary data.</text>
</comment>
<dbReference type="OrthoDB" id="9917933at2"/>
<dbReference type="Proteomes" id="UP000265411">
    <property type="component" value="Unassembled WGS sequence"/>
</dbReference>
<protein>
    <recommendedName>
        <fullName evidence="4">Lipoprotein</fullName>
    </recommendedName>
</protein>
<sequence>MRLLIAFFVCSLALPVHACMGRILEDTLFFDALPQPPLEADVIARVALSEVDGGRARAEIVEVVTTSGVEVHEGQQFMLEYAFSSCGPNHRDGDQGMIIAKLADGDERVLLPYMRRFSDGRITPPSADQ</sequence>
<accession>A0A395R5S5</accession>
<feature type="signal peptide" evidence="1">
    <location>
        <begin position="1"/>
        <end position="18"/>
    </location>
</feature>